<organism evidence="4 5">
    <name type="scientific">Tetrabaena socialis</name>
    <dbReference type="NCBI Taxonomy" id="47790"/>
    <lineage>
        <taxon>Eukaryota</taxon>
        <taxon>Viridiplantae</taxon>
        <taxon>Chlorophyta</taxon>
        <taxon>core chlorophytes</taxon>
        <taxon>Chlorophyceae</taxon>
        <taxon>CS clade</taxon>
        <taxon>Chlamydomonadales</taxon>
        <taxon>Tetrabaenaceae</taxon>
        <taxon>Tetrabaena</taxon>
    </lineage>
</organism>
<dbReference type="SUPFAM" id="SSF53649">
    <property type="entry name" value="Alkaline phosphatase-like"/>
    <property type="match status" value="1"/>
</dbReference>
<name>A0A2J7WYY7_9CHLO</name>
<accession>A0A2J7WYY7</accession>
<dbReference type="OrthoDB" id="96314at2759"/>
<feature type="domain" description="Sulfatase N-terminal" evidence="3">
    <location>
        <begin position="2"/>
        <end position="80"/>
    </location>
</feature>
<sequence>AVKKLECLGILDNTVIIWTSDNGFKLGQHNIPQEKFTYFEEDVALPLFIRGPGVPRGVYAGTVQAAMVDVTATILAYAGAQAPPPYRVDGAPLPLELVAQLNPTPNTPFLTYNGPYWNAPAGTDIAAVPGSQATSCARQPRPPPLPPMAPRPPPCRGGKRCGWVSGPSDDDDSETPFLSMMAKYDAGAGRGAGFASRSRGLLRGGWARAAAAAGAGARAAEAVVAAAVEAGGGAAREERMLQAAAA</sequence>
<feature type="non-terminal residue" evidence="4">
    <location>
        <position position="1"/>
    </location>
</feature>
<gene>
    <name evidence="4" type="ORF">TSOC_015414</name>
</gene>
<feature type="region of interest" description="Disordered" evidence="2">
    <location>
        <begin position="133"/>
        <end position="153"/>
    </location>
</feature>
<reference evidence="4 5" key="1">
    <citation type="journal article" date="2017" name="Mol. Biol. Evol.">
        <title>The 4-celled Tetrabaena socialis nuclear genome reveals the essential components for genetic control of cell number at the origin of multicellularity in the volvocine lineage.</title>
        <authorList>
            <person name="Featherston J."/>
            <person name="Arakaki Y."/>
            <person name="Hanschen E.R."/>
            <person name="Ferris P.J."/>
            <person name="Michod R.E."/>
            <person name="Olson B.J.S.C."/>
            <person name="Nozaki H."/>
            <person name="Durand P.M."/>
        </authorList>
    </citation>
    <scope>NUCLEOTIDE SEQUENCE [LARGE SCALE GENOMIC DNA]</scope>
    <source>
        <strain evidence="4 5">NIES-571</strain>
    </source>
</reference>
<proteinExistence type="inferred from homology"/>
<protein>
    <submittedName>
        <fullName evidence="4">N-acetylglucosamine-6-sulfatase</fullName>
    </submittedName>
</protein>
<keyword evidence="5" id="KW-1185">Reference proteome</keyword>
<dbReference type="Proteomes" id="UP000236333">
    <property type="component" value="Unassembled WGS sequence"/>
</dbReference>
<dbReference type="PANTHER" id="PTHR43108:SF8">
    <property type="entry name" value="SD21168P"/>
    <property type="match status" value="1"/>
</dbReference>
<evidence type="ECO:0000259" key="3">
    <source>
        <dbReference type="Pfam" id="PF00884"/>
    </source>
</evidence>
<dbReference type="GO" id="GO:0005539">
    <property type="term" value="F:glycosaminoglycan binding"/>
    <property type="evidence" value="ECO:0007669"/>
    <property type="project" value="TreeGrafter"/>
</dbReference>
<comment type="caution">
    <text evidence="4">The sequence shown here is derived from an EMBL/GenBank/DDBJ whole genome shotgun (WGS) entry which is preliminary data.</text>
</comment>
<dbReference type="InterPro" id="IPR000917">
    <property type="entry name" value="Sulfatase_N"/>
</dbReference>
<dbReference type="InterPro" id="IPR017850">
    <property type="entry name" value="Alkaline_phosphatase_core_sf"/>
</dbReference>
<dbReference type="EMBL" id="PGGS01005327">
    <property type="protein sequence ID" value="PNG68740.1"/>
    <property type="molecule type" value="Genomic_DNA"/>
</dbReference>
<evidence type="ECO:0000256" key="1">
    <source>
        <dbReference type="ARBA" id="ARBA00008779"/>
    </source>
</evidence>
<dbReference type="Pfam" id="PF00884">
    <property type="entry name" value="Sulfatase"/>
    <property type="match status" value="1"/>
</dbReference>
<evidence type="ECO:0000256" key="2">
    <source>
        <dbReference type="SAM" id="MobiDB-lite"/>
    </source>
</evidence>
<dbReference type="Gene3D" id="3.40.720.10">
    <property type="entry name" value="Alkaline Phosphatase, subunit A"/>
    <property type="match status" value="1"/>
</dbReference>
<dbReference type="PANTHER" id="PTHR43108">
    <property type="entry name" value="N-ACETYLGLUCOSAMINE-6-SULFATASE FAMILY MEMBER"/>
    <property type="match status" value="1"/>
</dbReference>
<dbReference type="AlphaFoldDB" id="A0A2J7WYY7"/>
<evidence type="ECO:0000313" key="5">
    <source>
        <dbReference type="Proteomes" id="UP000236333"/>
    </source>
</evidence>
<comment type="similarity">
    <text evidence="1">Belongs to the sulfatase family.</text>
</comment>
<dbReference type="GO" id="GO:0008449">
    <property type="term" value="F:N-acetylglucosamine-6-sulfatase activity"/>
    <property type="evidence" value="ECO:0007669"/>
    <property type="project" value="TreeGrafter"/>
</dbReference>
<feature type="compositionally biased region" description="Pro residues" evidence="2">
    <location>
        <begin position="140"/>
        <end position="153"/>
    </location>
</feature>
<feature type="non-terminal residue" evidence="4">
    <location>
        <position position="246"/>
    </location>
</feature>
<evidence type="ECO:0000313" key="4">
    <source>
        <dbReference type="EMBL" id="PNG68740.1"/>
    </source>
</evidence>